<accession>A0A0A2V063</accession>
<evidence type="ECO:0008006" key="4">
    <source>
        <dbReference type="Google" id="ProtNLM"/>
    </source>
</evidence>
<feature type="chain" id="PRO_5039169093" description="Lipoprotein" evidence="1">
    <location>
        <begin position="23"/>
        <end position="139"/>
    </location>
</feature>
<evidence type="ECO:0000313" key="3">
    <source>
        <dbReference type="Proteomes" id="UP000030153"/>
    </source>
</evidence>
<evidence type="ECO:0000313" key="2">
    <source>
        <dbReference type="EMBL" id="KGP92388.1"/>
    </source>
</evidence>
<gene>
    <name evidence="2" type="ORF">N780_01765</name>
</gene>
<organism evidence="2 3">
    <name type="scientific">Pontibacillus chungwhensis BH030062</name>
    <dbReference type="NCBI Taxonomy" id="1385513"/>
    <lineage>
        <taxon>Bacteria</taxon>
        <taxon>Bacillati</taxon>
        <taxon>Bacillota</taxon>
        <taxon>Bacilli</taxon>
        <taxon>Bacillales</taxon>
        <taxon>Bacillaceae</taxon>
        <taxon>Pontibacillus</taxon>
    </lineage>
</organism>
<name>A0A0A2V063_9BACI</name>
<keyword evidence="3" id="KW-1185">Reference proteome</keyword>
<protein>
    <recommendedName>
        <fullName evidence="4">Lipoprotein</fullName>
    </recommendedName>
</protein>
<comment type="caution">
    <text evidence="2">The sequence shown here is derived from an EMBL/GenBank/DDBJ whole genome shotgun (WGS) entry which is preliminary data.</text>
</comment>
<sequence>MRNIPLLSLVFLFMFIASGCSNDYLTNSEIQVNVVDVMKMKRYGGEGENSDFVIDDDNTENEYREWLKVAKSEESYMDSEIETGIPVLEIEFRNKQRGIYISHSKNGGYLKHGTVFYKLSEEHLNDLYKILSVEEAVVE</sequence>
<dbReference type="EMBL" id="AVBG01000003">
    <property type="protein sequence ID" value="KGP92388.1"/>
    <property type="molecule type" value="Genomic_DNA"/>
</dbReference>
<dbReference type="Proteomes" id="UP000030153">
    <property type="component" value="Unassembled WGS sequence"/>
</dbReference>
<keyword evidence="1" id="KW-0732">Signal</keyword>
<dbReference type="AlphaFoldDB" id="A0A0A2V063"/>
<proteinExistence type="predicted"/>
<dbReference type="PROSITE" id="PS51257">
    <property type="entry name" value="PROKAR_LIPOPROTEIN"/>
    <property type="match status" value="1"/>
</dbReference>
<reference evidence="2 3" key="1">
    <citation type="submission" date="2013-08" db="EMBL/GenBank/DDBJ databases">
        <title>Genome of Pontibacillus chungwhensis.</title>
        <authorList>
            <person name="Wang Q."/>
            <person name="Wang G."/>
        </authorList>
    </citation>
    <scope>NUCLEOTIDE SEQUENCE [LARGE SCALE GENOMIC DNA]</scope>
    <source>
        <strain evidence="2 3">BH030062</strain>
    </source>
</reference>
<feature type="signal peptide" evidence="1">
    <location>
        <begin position="1"/>
        <end position="22"/>
    </location>
</feature>
<dbReference type="RefSeq" id="WP_036781510.1">
    <property type="nucleotide sequence ID" value="NZ_AVBG01000003.1"/>
</dbReference>
<evidence type="ECO:0000256" key="1">
    <source>
        <dbReference type="SAM" id="SignalP"/>
    </source>
</evidence>